<sequence length="131" mass="15001">MNQQQRNRYLENSIQTASPAQLLIMLFDGAIRSCKLAIDAIEHRDIPAANRELQKAQAIINEFIITMDKNSELSANLIPLYEYMNRRLFESNTKKNIEPIHEVLGYLTELRETWYQASKSIGSSYSGATYG</sequence>
<protein>
    <recommendedName>
        <fullName evidence="6">Flagellar secretion chaperone FliS</fullName>
    </recommendedName>
</protein>
<keyword evidence="4 6" id="KW-1005">Bacterial flagellum biogenesis</keyword>
<keyword evidence="7" id="KW-0969">Cilium</keyword>
<keyword evidence="7" id="KW-0966">Cell projection</keyword>
<keyword evidence="7" id="KW-0282">Flagellum</keyword>
<dbReference type="SUPFAM" id="SSF101116">
    <property type="entry name" value="Flagellar export chaperone FliS"/>
    <property type="match status" value="1"/>
</dbReference>
<comment type="similarity">
    <text evidence="2 6">Belongs to the FliS family.</text>
</comment>
<dbReference type="Proteomes" id="UP001596250">
    <property type="component" value="Unassembled WGS sequence"/>
</dbReference>
<dbReference type="EMBL" id="JBHSQV010000178">
    <property type="protein sequence ID" value="MFC5988234.1"/>
    <property type="molecule type" value="Genomic_DNA"/>
</dbReference>
<dbReference type="PIRSF" id="PIRSF039090">
    <property type="entry name" value="Flis"/>
    <property type="match status" value="1"/>
</dbReference>
<evidence type="ECO:0000256" key="2">
    <source>
        <dbReference type="ARBA" id="ARBA00008787"/>
    </source>
</evidence>
<reference evidence="8" key="1">
    <citation type="journal article" date="2019" name="Int. J. Syst. Evol. Microbiol.">
        <title>The Global Catalogue of Microorganisms (GCM) 10K type strain sequencing project: providing services to taxonomists for standard genome sequencing and annotation.</title>
        <authorList>
            <consortium name="The Broad Institute Genomics Platform"/>
            <consortium name="The Broad Institute Genome Sequencing Center for Infectious Disease"/>
            <person name="Wu L."/>
            <person name="Ma J."/>
        </authorList>
    </citation>
    <scope>NUCLEOTIDE SEQUENCE [LARGE SCALE GENOMIC DNA]</scope>
    <source>
        <strain evidence="8">CCM 8749</strain>
    </source>
</reference>
<dbReference type="PANTHER" id="PTHR34773">
    <property type="entry name" value="FLAGELLAR SECRETION CHAPERONE FLIS"/>
    <property type="match status" value="1"/>
</dbReference>
<evidence type="ECO:0000313" key="7">
    <source>
        <dbReference type="EMBL" id="MFC5988234.1"/>
    </source>
</evidence>
<accession>A0ABW1IT03</accession>
<organism evidence="7 8">
    <name type="scientific">Marinicrinis lubricantis</name>
    <dbReference type="NCBI Taxonomy" id="2086470"/>
    <lineage>
        <taxon>Bacteria</taxon>
        <taxon>Bacillati</taxon>
        <taxon>Bacillota</taxon>
        <taxon>Bacilli</taxon>
        <taxon>Bacillales</taxon>
        <taxon>Paenibacillaceae</taxon>
    </lineage>
</organism>
<keyword evidence="5" id="KW-0143">Chaperone</keyword>
<gene>
    <name evidence="7" type="primary">fliS</name>
    <name evidence="7" type="ORF">ACFPXP_17670</name>
</gene>
<keyword evidence="3 6" id="KW-0963">Cytoplasm</keyword>
<evidence type="ECO:0000256" key="5">
    <source>
        <dbReference type="ARBA" id="ARBA00023186"/>
    </source>
</evidence>
<proteinExistence type="inferred from homology"/>
<evidence type="ECO:0000256" key="3">
    <source>
        <dbReference type="ARBA" id="ARBA00022490"/>
    </source>
</evidence>
<dbReference type="Gene3D" id="1.20.120.340">
    <property type="entry name" value="Flagellar protein FliS"/>
    <property type="match status" value="1"/>
</dbReference>
<dbReference type="InterPro" id="IPR036584">
    <property type="entry name" value="FliS_sf"/>
</dbReference>
<dbReference type="PANTHER" id="PTHR34773:SF1">
    <property type="entry name" value="FLAGELLAR SECRETION CHAPERONE FLIS"/>
    <property type="match status" value="1"/>
</dbReference>
<comment type="caution">
    <text evidence="7">The sequence shown here is derived from an EMBL/GenBank/DDBJ whole genome shotgun (WGS) entry which is preliminary data.</text>
</comment>
<keyword evidence="8" id="KW-1185">Reference proteome</keyword>
<dbReference type="NCBIfam" id="TIGR00208">
    <property type="entry name" value="fliS"/>
    <property type="match status" value="1"/>
</dbReference>
<dbReference type="Pfam" id="PF02561">
    <property type="entry name" value="FliS"/>
    <property type="match status" value="1"/>
</dbReference>
<evidence type="ECO:0000256" key="4">
    <source>
        <dbReference type="ARBA" id="ARBA00022795"/>
    </source>
</evidence>
<evidence type="ECO:0000256" key="1">
    <source>
        <dbReference type="ARBA" id="ARBA00004514"/>
    </source>
</evidence>
<name>A0ABW1IT03_9BACL</name>
<dbReference type="CDD" id="cd16098">
    <property type="entry name" value="FliS"/>
    <property type="match status" value="1"/>
</dbReference>
<dbReference type="InterPro" id="IPR003713">
    <property type="entry name" value="FliS"/>
</dbReference>
<comment type="subcellular location">
    <subcellularLocation>
        <location evidence="1 6">Cytoplasm</location>
        <location evidence="1 6">Cytosol</location>
    </subcellularLocation>
</comment>
<evidence type="ECO:0000256" key="6">
    <source>
        <dbReference type="PIRNR" id="PIRNR039090"/>
    </source>
</evidence>
<dbReference type="RefSeq" id="WP_379895694.1">
    <property type="nucleotide sequence ID" value="NZ_CBCSCT010000017.1"/>
</dbReference>
<evidence type="ECO:0000313" key="8">
    <source>
        <dbReference type="Proteomes" id="UP001596250"/>
    </source>
</evidence>